<evidence type="ECO:0000313" key="2">
    <source>
        <dbReference type="Proteomes" id="UP000193040"/>
    </source>
</evidence>
<protein>
    <submittedName>
        <fullName evidence="1">Uncharacterized protein</fullName>
    </submittedName>
</protein>
<gene>
    <name evidence="1" type="ORF">B5M45_13085</name>
</gene>
<proteinExistence type="predicted"/>
<dbReference type="EMBL" id="MZZM01000016">
    <property type="protein sequence ID" value="ORJ61157.1"/>
    <property type="molecule type" value="Genomic_DNA"/>
</dbReference>
<reference evidence="1 2" key="1">
    <citation type="submission" date="2017-03" db="EMBL/GenBank/DDBJ databases">
        <title>Genomic insights into Mycobacterium simiae human colonization.</title>
        <authorList>
            <person name="Steffani J.L."/>
            <person name="Brunck M.E."/>
            <person name="Cruz E."/>
            <person name="Montiel R."/>
            <person name="Barona F."/>
        </authorList>
    </citation>
    <scope>NUCLEOTIDE SEQUENCE [LARGE SCALE GENOMIC DNA]</scope>
    <source>
        <strain evidence="1 2">MsiGto</strain>
    </source>
</reference>
<organism evidence="1 2">
    <name type="scientific">Mycobacterium simiae</name>
    <name type="common">Mycobacterium habana</name>
    <dbReference type="NCBI Taxonomy" id="1784"/>
    <lineage>
        <taxon>Bacteria</taxon>
        <taxon>Bacillati</taxon>
        <taxon>Actinomycetota</taxon>
        <taxon>Actinomycetes</taxon>
        <taxon>Mycobacteriales</taxon>
        <taxon>Mycobacteriaceae</taxon>
        <taxon>Mycobacterium</taxon>
        <taxon>Mycobacterium simiae complex</taxon>
    </lineage>
</organism>
<sequence>MVARDPEGVSGELINESMAHLRERLDQEFAHRGYPLCVDALIAEGQKQFVAELSNAKIVNPLTRDWELLESFGYSCQEVTEPKVVVNGSGSDLVMTGRNRELLERHVGVHLTEPALHMQLLAVVNRRVAKADQQVSPFCHVSFLSRDESCESHSRIFTRPGETVTFRNPFIWMGIDTSLQAEALVAGIDLSTIPPEEWNKHLKRRE</sequence>
<comment type="caution">
    <text evidence="1">The sequence shown here is derived from an EMBL/GenBank/DDBJ whole genome shotgun (WGS) entry which is preliminary data.</text>
</comment>
<dbReference type="AlphaFoldDB" id="A0A1X0Y7Q7"/>
<name>A0A1X0Y7Q7_MYCSI</name>
<dbReference type="RefSeq" id="WP_084950315.1">
    <property type="nucleotide sequence ID" value="NZ_MZZM01000016.1"/>
</dbReference>
<accession>A0A1X0Y7Q7</accession>
<evidence type="ECO:0000313" key="1">
    <source>
        <dbReference type="EMBL" id="ORJ61157.1"/>
    </source>
</evidence>
<dbReference type="Proteomes" id="UP000193040">
    <property type="component" value="Unassembled WGS sequence"/>
</dbReference>
<keyword evidence="2" id="KW-1185">Reference proteome</keyword>